<dbReference type="GO" id="GO:0003677">
    <property type="term" value="F:DNA binding"/>
    <property type="evidence" value="ECO:0007669"/>
    <property type="project" value="InterPro"/>
</dbReference>
<dbReference type="SMART" id="SM00906">
    <property type="entry name" value="Fungal_trans"/>
    <property type="match status" value="1"/>
</dbReference>
<keyword evidence="2" id="KW-0479">Metal-binding</keyword>
<organism evidence="5 6">
    <name type="scientific">Lojkania enalia</name>
    <dbReference type="NCBI Taxonomy" id="147567"/>
    <lineage>
        <taxon>Eukaryota</taxon>
        <taxon>Fungi</taxon>
        <taxon>Dikarya</taxon>
        <taxon>Ascomycota</taxon>
        <taxon>Pezizomycotina</taxon>
        <taxon>Dothideomycetes</taxon>
        <taxon>Pleosporomycetidae</taxon>
        <taxon>Pleosporales</taxon>
        <taxon>Pleosporales incertae sedis</taxon>
        <taxon>Lojkania</taxon>
    </lineage>
</organism>
<dbReference type="InterPro" id="IPR050613">
    <property type="entry name" value="Sec_Metabolite_Reg"/>
</dbReference>
<gene>
    <name evidence="5" type="ORF">CC78DRAFT_487067</name>
</gene>
<dbReference type="Pfam" id="PF00172">
    <property type="entry name" value="Zn_clus"/>
    <property type="match status" value="2"/>
</dbReference>
<dbReference type="GO" id="GO:0005634">
    <property type="term" value="C:nucleus"/>
    <property type="evidence" value="ECO:0007669"/>
    <property type="project" value="UniProtKB-SubCell"/>
</dbReference>
<dbReference type="InterPro" id="IPR036864">
    <property type="entry name" value="Zn2-C6_fun-type_DNA-bd_sf"/>
</dbReference>
<evidence type="ECO:0000259" key="4">
    <source>
        <dbReference type="PROSITE" id="PS50048"/>
    </source>
</evidence>
<proteinExistence type="predicted"/>
<dbReference type="InterPro" id="IPR001138">
    <property type="entry name" value="Zn2Cys6_DnaBD"/>
</dbReference>
<dbReference type="Pfam" id="PF04082">
    <property type="entry name" value="Fungal_trans"/>
    <property type="match status" value="1"/>
</dbReference>
<comment type="subcellular location">
    <subcellularLocation>
        <location evidence="1">Nucleus</location>
    </subcellularLocation>
</comment>
<dbReference type="Proteomes" id="UP000800093">
    <property type="component" value="Unassembled WGS sequence"/>
</dbReference>
<dbReference type="EMBL" id="ML986582">
    <property type="protein sequence ID" value="KAF2269446.1"/>
    <property type="molecule type" value="Genomic_DNA"/>
</dbReference>
<sequence>MHVREINTCTRCRESKRQCDKLKPSCTRCLHAGVVCSYSTKDDKYKPPENEDDITLGVPNLSSTPELDGLTALALEARGPSVPQEKPERIIKRRDRASLSCTRCHRLKIKCDKKQPCSRCLRSGHEGTCIYTHKIQKINQTLSPSLPCILAGEDPENVVVTWFLRRRGFSHWRSLLRRIESLSGIGSPPFIKAIREHGEGDCSGDLFLPGNFPFGASERIKYSSLDFVSSLLQASQLECEKYIQAYLQIYQVMYPIVDTDTFLDEVKQYWASPSGVNVCWMAQFLVVLGLGAFATSRGTNPAKEFFFAGEACLAKSPYMFRPTMDSLRTLCLMVVAKQVANATCWALDSCWNVMGIVVRLAMMLSLHHNGTPNHNTPNPTKKCRLRRRLWTLIVYLDIQLSLITGQLSLLPQNALLIQSDDDEPSSPFLTLDDCWHTILPEAFPIISHFLARINYSTDDIGYDEVLQYDIEIRQLMRRIAVVDGNDLLRRTLDIFFRRVLMVLHRQKALHPDAPTSFPTSYWSSLECSLALLVHHQSFTDQIGLQNNKDLVGRPFMLDFFAAALTSCIHLMRQDAPLAATHLSECMIPPRQTILDTLLSCRDIFSREESQSVCIRTGCRLLKAVLEVVPGASAS</sequence>
<dbReference type="CDD" id="cd12148">
    <property type="entry name" value="fungal_TF_MHR"/>
    <property type="match status" value="1"/>
</dbReference>
<dbReference type="CDD" id="cd00067">
    <property type="entry name" value="GAL4"/>
    <property type="match status" value="2"/>
</dbReference>
<dbReference type="GO" id="GO:0000981">
    <property type="term" value="F:DNA-binding transcription factor activity, RNA polymerase II-specific"/>
    <property type="evidence" value="ECO:0007669"/>
    <property type="project" value="InterPro"/>
</dbReference>
<dbReference type="GO" id="GO:0008270">
    <property type="term" value="F:zinc ion binding"/>
    <property type="evidence" value="ECO:0007669"/>
    <property type="project" value="InterPro"/>
</dbReference>
<evidence type="ECO:0000256" key="1">
    <source>
        <dbReference type="ARBA" id="ARBA00004123"/>
    </source>
</evidence>
<evidence type="ECO:0000313" key="5">
    <source>
        <dbReference type="EMBL" id="KAF2269446.1"/>
    </source>
</evidence>
<evidence type="ECO:0000313" key="6">
    <source>
        <dbReference type="Proteomes" id="UP000800093"/>
    </source>
</evidence>
<dbReference type="SUPFAM" id="SSF57701">
    <property type="entry name" value="Zn2/Cys6 DNA-binding domain"/>
    <property type="match status" value="2"/>
</dbReference>
<reference evidence="6" key="1">
    <citation type="journal article" date="2020" name="Stud. Mycol.">
        <title>101 Dothideomycetes genomes: A test case for predicting lifestyles and emergence of pathogens.</title>
        <authorList>
            <person name="Haridas S."/>
            <person name="Albert R."/>
            <person name="Binder M."/>
            <person name="Bloem J."/>
            <person name="LaButti K."/>
            <person name="Salamov A."/>
            <person name="Andreopoulos B."/>
            <person name="Baker S."/>
            <person name="Barry K."/>
            <person name="Bills G."/>
            <person name="Bluhm B."/>
            <person name="Cannon C."/>
            <person name="Castanera R."/>
            <person name="Culley D."/>
            <person name="Daum C."/>
            <person name="Ezra D."/>
            <person name="Gonzalez J."/>
            <person name="Henrissat B."/>
            <person name="Kuo A."/>
            <person name="Liang C."/>
            <person name="Lipzen A."/>
            <person name="Lutzoni F."/>
            <person name="Magnuson J."/>
            <person name="Mondo S."/>
            <person name="Nolan M."/>
            <person name="Ohm R."/>
            <person name="Pangilinan J."/>
            <person name="Park H.-J."/>
            <person name="Ramirez L."/>
            <person name="Alfaro M."/>
            <person name="Sun H."/>
            <person name="Tritt A."/>
            <person name="Yoshinaga Y."/>
            <person name="Zwiers L.-H."/>
            <person name="Turgeon B."/>
            <person name="Goodwin S."/>
            <person name="Spatafora J."/>
            <person name="Crous P."/>
            <person name="Grigoriev I."/>
        </authorList>
    </citation>
    <scope>NUCLEOTIDE SEQUENCE [LARGE SCALE GENOMIC DNA]</scope>
    <source>
        <strain evidence="6">CBS 304.66</strain>
    </source>
</reference>
<dbReference type="OrthoDB" id="4337792at2759"/>
<dbReference type="SMART" id="SM00066">
    <property type="entry name" value="GAL4"/>
    <property type="match status" value="2"/>
</dbReference>
<dbReference type="Gene3D" id="4.10.240.10">
    <property type="entry name" value="Zn(2)-C6 fungal-type DNA-binding domain"/>
    <property type="match status" value="2"/>
</dbReference>
<comment type="caution">
    <text evidence="5">The sequence shown here is derived from an EMBL/GenBank/DDBJ whole genome shotgun (WGS) entry which is preliminary data.</text>
</comment>
<protein>
    <recommendedName>
        <fullName evidence="4">Zn(2)-C6 fungal-type domain-containing protein</fullName>
    </recommendedName>
</protein>
<feature type="domain" description="Zn(2)-C6 fungal-type" evidence="4">
    <location>
        <begin position="8"/>
        <end position="38"/>
    </location>
</feature>
<keyword evidence="6" id="KW-1185">Reference proteome</keyword>
<evidence type="ECO:0000256" key="2">
    <source>
        <dbReference type="ARBA" id="ARBA00022723"/>
    </source>
</evidence>
<dbReference type="PROSITE" id="PS00463">
    <property type="entry name" value="ZN2_CY6_FUNGAL_1"/>
    <property type="match status" value="2"/>
</dbReference>
<evidence type="ECO:0000256" key="3">
    <source>
        <dbReference type="ARBA" id="ARBA00023242"/>
    </source>
</evidence>
<feature type="domain" description="Zn(2)-C6 fungal-type" evidence="4">
    <location>
        <begin position="100"/>
        <end position="131"/>
    </location>
</feature>
<keyword evidence="3" id="KW-0539">Nucleus</keyword>
<dbReference type="AlphaFoldDB" id="A0A9P4NA70"/>
<name>A0A9P4NA70_9PLEO</name>
<dbReference type="GO" id="GO:0006351">
    <property type="term" value="P:DNA-templated transcription"/>
    <property type="evidence" value="ECO:0007669"/>
    <property type="project" value="InterPro"/>
</dbReference>
<dbReference type="PANTHER" id="PTHR31001:SF58">
    <property type="entry name" value="ZN(II)2CYS6 TRANSCRIPTION FACTOR (EUROFUNG)"/>
    <property type="match status" value="1"/>
</dbReference>
<dbReference type="PANTHER" id="PTHR31001">
    <property type="entry name" value="UNCHARACTERIZED TRANSCRIPTIONAL REGULATORY PROTEIN"/>
    <property type="match status" value="1"/>
</dbReference>
<dbReference type="InterPro" id="IPR007219">
    <property type="entry name" value="XnlR_reg_dom"/>
</dbReference>
<accession>A0A9P4NA70</accession>
<dbReference type="PROSITE" id="PS50048">
    <property type="entry name" value="ZN2_CY6_FUNGAL_2"/>
    <property type="match status" value="2"/>
</dbReference>